<proteinExistence type="predicted"/>
<dbReference type="AlphaFoldDB" id="A0AAD3S575"/>
<evidence type="ECO:0000313" key="1">
    <source>
        <dbReference type="EMBL" id="GMH04367.1"/>
    </source>
</evidence>
<keyword evidence="2" id="KW-1185">Reference proteome</keyword>
<protein>
    <submittedName>
        <fullName evidence="1">Uncharacterized protein</fullName>
    </submittedName>
</protein>
<sequence>MPIALTMFLDVLPEEEVFFFSPQPFSHSNPAAAHFIGWHAGGYTIIFQFKISVCVQHVRQGVTEWQRRSNFPVWQPLLDGAGACCKLVYYALSPKWLGGAFSVGVLMAM</sequence>
<evidence type="ECO:0000313" key="2">
    <source>
        <dbReference type="Proteomes" id="UP001279734"/>
    </source>
</evidence>
<reference evidence="1" key="1">
    <citation type="submission" date="2023-05" db="EMBL/GenBank/DDBJ databases">
        <title>Nepenthes gracilis genome sequencing.</title>
        <authorList>
            <person name="Fukushima K."/>
        </authorList>
    </citation>
    <scope>NUCLEOTIDE SEQUENCE</scope>
    <source>
        <strain evidence="1">SING2019-196</strain>
    </source>
</reference>
<organism evidence="1 2">
    <name type="scientific">Nepenthes gracilis</name>
    <name type="common">Slender pitcher plant</name>
    <dbReference type="NCBI Taxonomy" id="150966"/>
    <lineage>
        <taxon>Eukaryota</taxon>
        <taxon>Viridiplantae</taxon>
        <taxon>Streptophyta</taxon>
        <taxon>Embryophyta</taxon>
        <taxon>Tracheophyta</taxon>
        <taxon>Spermatophyta</taxon>
        <taxon>Magnoliopsida</taxon>
        <taxon>eudicotyledons</taxon>
        <taxon>Gunneridae</taxon>
        <taxon>Pentapetalae</taxon>
        <taxon>Caryophyllales</taxon>
        <taxon>Nepenthaceae</taxon>
        <taxon>Nepenthes</taxon>
    </lineage>
</organism>
<dbReference type="EMBL" id="BSYO01000005">
    <property type="protein sequence ID" value="GMH04367.1"/>
    <property type="molecule type" value="Genomic_DNA"/>
</dbReference>
<comment type="caution">
    <text evidence="1">The sequence shown here is derived from an EMBL/GenBank/DDBJ whole genome shotgun (WGS) entry which is preliminary data.</text>
</comment>
<name>A0AAD3S575_NEPGR</name>
<accession>A0AAD3S575</accession>
<dbReference type="Proteomes" id="UP001279734">
    <property type="component" value="Unassembled WGS sequence"/>
</dbReference>
<gene>
    <name evidence="1" type="ORF">Nepgr_006206</name>
</gene>